<gene>
    <name evidence="3" type="ORF">RM425_03070</name>
</gene>
<feature type="transmembrane region" description="Helical" evidence="2">
    <location>
        <begin position="173"/>
        <end position="206"/>
    </location>
</feature>
<dbReference type="NCBIfam" id="NF038391">
    <property type="entry name" value="streptophobe"/>
    <property type="match status" value="1"/>
</dbReference>
<organism evidence="3 4">
    <name type="scientific">Blastococcus goldschmidtiae</name>
    <dbReference type="NCBI Taxonomy" id="3075546"/>
    <lineage>
        <taxon>Bacteria</taxon>
        <taxon>Bacillati</taxon>
        <taxon>Actinomycetota</taxon>
        <taxon>Actinomycetes</taxon>
        <taxon>Geodermatophilales</taxon>
        <taxon>Geodermatophilaceae</taxon>
        <taxon>Blastococcus</taxon>
    </lineage>
</organism>
<evidence type="ECO:0000256" key="1">
    <source>
        <dbReference type="SAM" id="MobiDB-lite"/>
    </source>
</evidence>
<feature type="transmembrane region" description="Helical" evidence="2">
    <location>
        <begin position="105"/>
        <end position="127"/>
    </location>
</feature>
<feature type="region of interest" description="Disordered" evidence="1">
    <location>
        <begin position="31"/>
        <end position="84"/>
    </location>
</feature>
<feature type="compositionally biased region" description="Pro residues" evidence="1">
    <location>
        <begin position="551"/>
        <end position="581"/>
    </location>
</feature>
<accession>A0ABU2K3W4</accession>
<feature type="compositionally biased region" description="Low complexity" evidence="1">
    <location>
        <begin position="31"/>
        <end position="55"/>
    </location>
</feature>
<feature type="compositionally biased region" description="Low complexity" evidence="1">
    <location>
        <begin position="523"/>
        <end position="550"/>
    </location>
</feature>
<sequence length="581" mass="58781">MTGRFCGACGAPAGPDTAFCGSCGSPVAPAEGAPAPAAPYAQPQGPAHPQQHGAPYGQAQAGVPYGAPTQGGAPWGSAAPRAGGPAGRGAIDALLGGDWRGAAKAAGSSVLAMLGLALVGVLLLAAGDLGFREVLALTAGAVCTAVGGDVFMETSSDIFGSGDEFFDSGSEDFFGGGVVVSGSAGVGLLPLTLTLVGLTLLAWLFIRSLRARGVHRGRDVLLQGARTALVFTVLFLPLALVTRYRIDESDEVLGTVGRVGVSVWSTLTGALLFAVATLGLVWLFSRQTRGGLPGRLAAVRGQAVAPLLGALAVFSAGLLGVVAFLVYCLVQFDERVTQLGVFVLGAGNGMLASVLWSAGVPLDTDAGVAGVGLGDVAGGPAAEGVDLFTFTDESAWVWLAPVVLLLVLLAVATVLTVRQNSVEDARREGFRFAGALAVVAFAAALLLRVATEVSGGVAVFGGSADASATFNPFIAAVALGLWGLVAGLLGPVLATRIPSTLVTRLRGRFGVAAPRPLAPPPAAEQGWQQQPTQQFAQPPHAQQQPYGQPSYGPPPSYGLPPSYEPPPYPQQPLPPVPPPSQ</sequence>
<dbReference type="Proteomes" id="UP001183222">
    <property type="component" value="Unassembled WGS sequence"/>
</dbReference>
<keyword evidence="4" id="KW-1185">Reference proteome</keyword>
<feature type="transmembrane region" description="Helical" evidence="2">
    <location>
        <begin position="227"/>
        <end position="246"/>
    </location>
</feature>
<feature type="transmembrane region" description="Helical" evidence="2">
    <location>
        <begin position="470"/>
        <end position="494"/>
    </location>
</feature>
<dbReference type="InterPro" id="IPR047724">
    <property type="entry name" value="Streptophobe"/>
</dbReference>
<feature type="compositionally biased region" description="Low complexity" evidence="1">
    <location>
        <begin position="71"/>
        <end position="83"/>
    </location>
</feature>
<proteinExistence type="predicted"/>
<keyword evidence="2" id="KW-0472">Membrane</keyword>
<evidence type="ECO:0000256" key="2">
    <source>
        <dbReference type="SAM" id="Phobius"/>
    </source>
</evidence>
<feature type="transmembrane region" description="Helical" evidence="2">
    <location>
        <begin position="429"/>
        <end position="450"/>
    </location>
</feature>
<keyword evidence="2" id="KW-1133">Transmembrane helix</keyword>
<name>A0ABU2K3W4_9ACTN</name>
<dbReference type="RefSeq" id="WP_311343711.1">
    <property type="nucleotide sequence ID" value="NZ_JAVREI010000001.1"/>
</dbReference>
<feature type="transmembrane region" description="Helical" evidence="2">
    <location>
        <begin position="305"/>
        <end position="332"/>
    </location>
</feature>
<comment type="caution">
    <text evidence="3">The sequence shown here is derived from an EMBL/GenBank/DDBJ whole genome shotgun (WGS) entry which is preliminary data.</text>
</comment>
<evidence type="ECO:0000313" key="3">
    <source>
        <dbReference type="EMBL" id="MDT0274874.1"/>
    </source>
</evidence>
<reference evidence="4" key="1">
    <citation type="submission" date="2023-07" db="EMBL/GenBank/DDBJ databases">
        <title>30 novel species of actinomycetes from the DSMZ collection.</title>
        <authorList>
            <person name="Nouioui I."/>
        </authorList>
    </citation>
    <scope>NUCLEOTIDE SEQUENCE [LARGE SCALE GENOMIC DNA]</scope>
    <source>
        <strain evidence="4">DSM 46792</strain>
    </source>
</reference>
<feature type="region of interest" description="Disordered" evidence="1">
    <location>
        <begin position="513"/>
        <end position="581"/>
    </location>
</feature>
<feature type="transmembrane region" description="Helical" evidence="2">
    <location>
        <begin position="261"/>
        <end position="284"/>
    </location>
</feature>
<dbReference type="EMBL" id="JAVREI010000001">
    <property type="protein sequence ID" value="MDT0274874.1"/>
    <property type="molecule type" value="Genomic_DNA"/>
</dbReference>
<feature type="transmembrane region" description="Helical" evidence="2">
    <location>
        <begin position="395"/>
        <end position="417"/>
    </location>
</feature>
<evidence type="ECO:0000313" key="4">
    <source>
        <dbReference type="Proteomes" id="UP001183222"/>
    </source>
</evidence>
<protein>
    <submittedName>
        <fullName evidence="3">Streptophobe family protein</fullName>
    </submittedName>
</protein>
<keyword evidence="2" id="KW-0812">Transmembrane</keyword>